<evidence type="ECO:0000313" key="1">
    <source>
        <dbReference type="EMBL" id="WTR74253.1"/>
    </source>
</evidence>
<dbReference type="RefSeq" id="WP_371637085.1">
    <property type="nucleotide sequence ID" value="NZ_CP108062.1"/>
</dbReference>
<organism evidence="1 2">
    <name type="scientific">Streptomyces zaomyceticus</name>
    <dbReference type="NCBI Taxonomy" id="68286"/>
    <lineage>
        <taxon>Bacteria</taxon>
        <taxon>Bacillati</taxon>
        <taxon>Actinomycetota</taxon>
        <taxon>Actinomycetes</taxon>
        <taxon>Kitasatosporales</taxon>
        <taxon>Streptomycetaceae</taxon>
        <taxon>Streptomyces</taxon>
    </lineage>
</organism>
<proteinExistence type="predicted"/>
<evidence type="ECO:0000313" key="2">
    <source>
        <dbReference type="Proteomes" id="UP001622594"/>
    </source>
</evidence>
<sequence length="114" mass="11854">MTTPPLPPGPVPLPYLRVTEPSYAQRAAATFLREDFVGAVVLSGPCPRCGHPMEFPVVERIFRTPTPGASAPASVSPPVVVFCTVEDVEYPGAPEGEAGCGAYWSLVLAGEAGA</sequence>
<name>A0ABZ1LLL2_9ACTN</name>
<reference evidence="1 2" key="1">
    <citation type="submission" date="2022-10" db="EMBL/GenBank/DDBJ databases">
        <title>The complete genomes of actinobacterial strains from the NBC collection.</title>
        <authorList>
            <person name="Joergensen T.S."/>
            <person name="Alvarez Arevalo M."/>
            <person name="Sterndorff E.B."/>
            <person name="Faurdal D."/>
            <person name="Vuksanovic O."/>
            <person name="Mourched A.-S."/>
            <person name="Charusanti P."/>
            <person name="Shaw S."/>
            <person name="Blin K."/>
            <person name="Weber T."/>
        </authorList>
    </citation>
    <scope>NUCLEOTIDE SEQUENCE [LARGE SCALE GENOMIC DNA]</scope>
    <source>
        <strain evidence="1 2">NBC_00123</strain>
    </source>
</reference>
<dbReference type="EMBL" id="CP108188">
    <property type="protein sequence ID" value="WTR74253.1"/>
    <property type="molecule type" value="Genomic_DNA"/>
</dbReference>
<keyword evidence="2" id="KW-1185">Reference proteome</keyword>
<accession>A0ABZ1LLL2</accession>
<protein>
    <submittedName>
        <fullName evidence="1">Uncharacterized protein</fullName>
    </submittedName>
</protein>
<dbReference type="Proteomes" id="UP001622594">
    <property type="component" value="Chromosome"/>
</dbReference>
<gene>
    <name evidence="1" type="ORF">OG814_35675</name>
</gene>